<dbReference type="EMBL" id="AEVS01000014">
    <property type="protein sequence ID" value="EGA67199.1"/>
    <property type="molecule type" value="Genomic_DNA"/>
</dbReference>
<sequence length="495" mass="55396">MFFKRKNINPELQKKVVEAEDRQIQEAASAQPVAINTNEAPEAEVQASPDSFQERKRREAEARDHAVEEEKKQLELELSVKHYYHQMLLETLDLGLLASLEKERAKTELHDAIIQLMADDQTHALSAEGRKRVIQQIEDEVFGLGPLEPLLKDATVSDILVNGPKHVFVERRGKLELTPYTFLDERHLRNIIDRVVSQVGRRIDEASPMVDARLADGSRVNAIIPPLALDGSSVSIRRFAVEKLNMDNLLNFNSLSPEMAKFVEAAVRGAMNVLISGGTGSGKTTTLNIFSNFIPSDDRIVTIEDSAELQLQQPHVVRLETRPANLEGKGEITQRDLVKNSLRMRPDRIVLGEVRGAEAVDMLAAMNTGHDGSLATIHANTPRDALSRVENMFAMAGWNMTAKNLRSQIASAIHLVVQMERQEDGKRRMVSICEINGMEGEIITMSEIFKFQRKGMDEEGNVRGHFTATGVVPQCHDQLSKKGLHLPFEIFNESH</sequence>
<dbReference type="STRING" id="945543.VIBR0546_18051"/>
<dbReference type="Proteomes" id="UP000004371">
    <property type="component" value="Unassembled WGS sequence"/>
</dbReference>
<dbReference type="OrthoDB" id="9810761at2"/>
<accession>E8LPS5</accession>
<dbReference type="SUPFAM" id="SSF52540">
    <property type="entry name" value="P-loop containing nucleoside triphosphate hydrolases"/>
    <property type="match status" value="1"/>
</dbReference>
<dbReference type="InterPro" id="IPR001482">
    <property type="entry name" value="T2SS/T4SS_dom"/>
</dbReference>
<dbReference type="GO" id="GO:0016887">
    <property type="term" value="F:ATP hydrolysis activity"/>
    <property type="evidence" value="ECO:0007669"/>
    <property type="project" value="InterPro"/>
</dbReference>
<feature type="compositionally biased region" description="Basic and acidic residues" evidence="2">
    <location>
        <begin position="52"/>
        <end position="68"/>
    </location>
</feature>
<dbReference type="AlphaFoldDB" id="E8LPS5"/>
<dbReference type="CDD" id="cd01130">
    <property type="entry name" value="VirB11-like_ATPase"/>
    <property type="match status" value="1"/>
</dbReference>
<evidence type="ECO:0000259" key="3">
    <source>
        <dbReference type="Pfam" id="PF00437"/>
    </source>
</evidence>
<evidence type="ECO:0000313" key="5">
    <source>
        <dbReference type="Proteomes" id="UP000004371"/>
    </source>
</evidence>
<dbReference type="Gene3D" id="3.30.450.380">
    <property type="match status" value="1"/>
</dbReference>
<evidence type="ECO:0000256" key="1">
    <source>
        <dbReference type="ARBA" id="ARBA00006611"/>
    </source>
</evidence>
<reference evidence="4 5" key="1">
    <citation type="journal article" date="2012" name="Int. J. Syst. Evol. Microbiol.">
        <title>Vibrio caribbeanicus sp. nov., isolated from the marine sponge Scleritoderma cyanea.</title>
        <authorList>
            <person name="Hoffmann M."/>
            <person name="Monday S.R."/>
            <person name="Allard M.W."/>
            <person name="Strain E.A."/>
            <person name="Whittaker P."/>
            <person name="Naum M."/>
            <person name="McCarthy P.J."/>
            <person name="Lopez J.V."/>
            <person name="Fischer M."/>
            <person name="Brown E.W."/>
        </authorList>
    </citation>
    <scope>NUCLEOTIDE SEQUENCE [LARGE SCALE GENOMIC DNA]</scope>
    <source>
        <strain evidence="4 5">LMG 20546</strain>
    </source>
</reference>
<keyword evidence="5" id="KW-1185">Reference proteome</keyword>
<feature type="region of interest" description="Disordered" evidence="2">
    <location>
        <begin position="27"/>
        <end position="68"/>
    </location>
</feature>
<evidence type="ECO:0000313" key="4">
    <source>
        <dbReference type="EMBL" id="EGA67199.1"/>
    </source>
</evidence>
<dbReference type="Gene3D" id="3.40.50.300">
    <property type="entry name" value="P-loop containing nucleotide triphosphate hydrolases"/>
    <property type="match status" value="1"/>
</dbReference>
<dbReference type="PANTHER" id="PTHR30486">
    <property type="entry name" value="TWITCHING MOTILITY PROTEIN PILT"/>
    <property type="match status" value="1"/>
</dbReference>
<organism evidence="4 5">
    <name type="scientific">Vibrio brasiliensis LMG 20546</name>
    <dbReference type="NCBI Taxonomy" id="945543"/>
    <lineage>
        <taxon>Bacteria</taxon>
        <taxon>Pseudomonadati</taxon>
        <taxon>Pseudomonadota</taxon>
        <taxon>Gammaproteobacteria</taxon>
        <taxon>Vibrionales</taxon>
        <taxon>Vibrionaceae</taxon>
        <taxon>Vibrio</taxon>
        <taxon>Vibrio oreintalis group</taxon>
    </lineage>
</organism>
<name>E8LPS5_9VIBR</name>
<dbReference type="InterPro" id="IPR027417">
    <property type="entry name" value="P-loop_NTPase"/>
</dbReference>
<dbReference type="PANTHER" id="PTHR30486:SF15">
    <property type="entry name" value="TYPE II_IV SECRETION SYSTEM ATPASE"/>
    <property type="match status" value="1"/>
</dbReference>
<evidence type="ECO:0000256" key="2">
    <source>
        <dbReference type="SAM" id="MobiDB-lite"/>
    </source>
</evidence>
<feature type="domain" description="Bacterial type II secretion system protein E" evidence="3">
    <location>
        <begin position="143"/>
        <end position="421"/>
    </location>
</feature>
<dbReference type="RefSeq" id="WP_006877835.1">
    <property type="nucleotide sequence ID" value="NZ_AEVS01000014.1"/>
</dbReference>
<proteinExistence type="inferred from homology"/>
<protein>
    <submittedName>
        <fullName evidence="4">Flp pilus assembly protein</fullName>
    </submittedName>
</protein>
<dbReference type="InterPro" id="IPR050921">
    <property type="entry name" value="T4SS_GSP_E_ATPase"/>
</dbReference>
<comment type="similarity">
    <text evidence="1">Belongs to the GSP E family.</text>
</comment>
<dbReference type="Pfam" id="PF00437">
    <property type="entry name" value="T2SSE"/>
    <property type="match status" value="1"/>
</dbReference>
<gene>
    <name evidence="4" type="ORF">VIBR0546_18051</name>
</gene>
<dbReference type="eggNOG" id="COG4962">
    <property type="taxonomic scope" value="Bacteria"/>
</dbReference>
<comment type="caution">
    <text evidence="4">The sequence shown here is derived from an EMBL/GenBank/DDBJ whole genome shotgun (WGS) entry which is preliminary data.</text>
</comment>